<gene>
    <name evidence="3" type="ORF">LCMiAC02_01480</name>
</gene>
<dbReference type="EMBL" id="MK500407">
    <property type="protein sequence ID" value="QBK89055.1"/>
    <property type="molecule type" value="Genomic_DNA"/>
</dbReference>
<evidence type="ECO:0000256" key="1">
    <source>
        <dbReference type="ARBA" id="ARBA00022478"/>
    </source>
</evidence>
<evidence type="ECO:0000256" key="2">
    <source>
        <dbReference type="ARBA" id="ARBA00023163"/>
    </source>
</evidence>
<dbReference type="Gene3D" id="3.30.1490.120">
    <property type="entry name" value="RNA polymerase Rpb7-like, N-terminal domain"/>
    <property type="match status" value="1"/>
</dbReference>
<reference evidence="3" key="1">
    <citation type="journal article" date="2019" name="MBio">
        <title>Virus Genomes from Deep Sea Sediments Expand the Ocean Megavirome and Support Independent Origins of Viral Gigantism.</title>
        <authorList>
            <person name="Backstrom D."/>
            <person name="Yutin N."/>
            <person name="Jorgensen S.L."/>
            <person name="Dharamshi J."/>
            <person name="Homa F."/>
            <person name="Zaremba-Niedwiedzka K."/>
            <person name="Spang A."/>
            <person name="Wolf Y.I."/>
            <person name="Koonin E.V."/>
            <person name="Ettema T.J."/>
        </authorList>
    </citation>
    <scope>NUCLEOTIDE SEQUENCE</scope>
</reference>
<dbReference type="InterPro" id="IPR045113">
    <property type="entry name" value="Rpb7-like"/>
</dbReference>
<evidence type="ECO:0000313" key="3">
    <source>
        <dbReference type="EMBL" id="QBK89055.1"/>
    </source>
</evidence>
<proteinExistence type="predicted"/>
<dbReference type="GO" id="GO:0000428">
    <property type="term" value="C:DNA-directed RNA polymerase complex"/>
    <property type="evidence" value="ECO:0007669"/>
    <property type="project" value="UniProtKB-KW"/>
</dbReference>
<dbReference type="PANTHER" id="PTHR12709:SF4">
    <property type="entry name" value="DNA-DIRECTED RNA POLYMERASE II SUBUNIT RPB7"/>
    <property type="match status" value="1"/>
</dbReference>
<sequence>MDDKKDKDKKKTAYINTILNTSIPLPSNYYDNKIYYNLKKILEKKLVGRCYKKYGFIVKIYEMLTYEGGIIDHESLKASAKFNITFSCKLCQPIKNTQIICQVEGINPAIVLVENGPIVVAIPPHKINEDVFFTDTDDNMRYKIGQTSKILKQKDFVKVTISRVAYHNKDDRIRTIGFLDDIATEKEKNIFFQDQYEESKFVDIDEYMKQNINIV</sequence>
<dbReference type="PANTHER" id="PTHR12709">
    <property type="entry name" value="DNA-DIRECTED RNA POLYMERASE II, III"/>
    <property type="match status" value="1"/>
</dbReference>
<dbReference type="GO" id="GO:0006352">
    <property type="term" value="P:DNA-templated transcription initiation"/>
    <property type="evidence" value="ECO:0007669"/>
    <property type="project" value="InterPro"/>
</dbReference>
<name>A0A481Z1Y5_9VIRU</name>
<protein>
    <submittedName>
        <fullName evidence="3">DNA-directed RNA polymerase II subunit 7</fullName>
    </submittedName>
</protein>
<accession>A0A481Z1Y5</accession>
<keyword evidence="1 3" id="KW-0240">DNA-directed RNA polymerase</keyword>
<keyword evidence="2" id="KW-0804">Transcription</keyword>
<organism evidence="3">
    <name type="scientific">Mimivirus LCMiAC02</name>
    <dbReference type="NCBI Taxonomy" id="2506609"/>
    <lineage>
        <taxon>Viruses</taxon>
        <taxon>Varidnaviria</taxon>
        <taxon>Bamfordvirae</taxon>
        <taxon>Nucleocytoviricota</taxon>
        <taxon>Megaviricetes</taxon>
        <taxon>Imitervirales</taxon>
        <taxon>Mimiviridae</taxon>
        <taxon>Klosneuvirinae</taxon>
    </lineage>
</organism>
<dbReference type="InterPro" id="IPR036898">
    <property type="entry name" value="RNA_pol_Rpb7-like_N_sf"/>
</dbReference>
<dbReference type="SUPFAM" id="SSF88798">
    <property type="entry name" value="N-terminal, heterodimerisation domain of RBP7 (RpoE)"/>
    <property type="match status" value="1"/>
</dbReference>